<sequence>MFGELCELSKKDTHGPLVEQFLNIHESMKKASADINTLIHSKKSDAKDSKRDASLWVQAAVETNLSKFSLYTHEEEKDEKGIKKGENFHYLVIENPPQKIETEHYSTKKVTAPKAKSSRSRQLLSTTKPKSGLRDADNLLEKLISFSRAWFLDYLEDSLNNGFGFGLRSDESSQIAVLLGQLKRVNQWMEDAFRGDCVDDKIEKLRKKLYRFLLDHVDSAVSHR</sequence>
<dbReference type="PANTHER" id="PTHR31928">
    <property type="entry name" value="EXPRESSED PROTEIN"/>
    <property type="match status" value="1"/>
</dbReference>
<dbReference type="PhylomeDB" id="A0A022RP31"/>
<keyword evidence="4" id="KW-1185">Reference proteome</keyword>
<feature type="compositionally biased region" description="Polar residues" evidence="1">
    <location>
        <begin position="120"/>
        <end position="129"/>
    </location>
</feature>
<evidence type="ECO:0000256" key="1">
    <source>
        <dbReference type="SAM" id="MobiDB-lite"/>
    </source>
</evidence>
<dbReference type="Pfam" id="PF21647">
    <property type="entry name" value="DUF6857"/>
    <property type="match status" value="1"/>
</dbReference>
<name>A0A022RP31_ERYGU</name>
<gene>
    <name evidence="3" type="ORF">MIMGU_mgv1a018220mg</name>
</gene>
<dbReference type="EMBL" id="KI630297">
    <property type="protein sequence ID" value="EYU42247.1"/>
    <property type="molecule type" value="Genomic_DNA"/>
</dbReference>
<dbReference type="STRING" id="4155.A0A022RP31"/>
<proteinExistence type="predicted"/>
<dbReference type="AlphaFoldDB" id="A0A022RP31"/>
<evidence type="ECO:0000313" key="3">
    <source>
        <dbReference type="EMBL" id="EYU42247.1"/>
    </source>
</evidence>
<evidence type="ECO:0000259" key="2">
    <source>
        <dbReference type="Pfam" id="PF21647"/>
    </source>
</evidence>
<dbReference type="eggNOG" id="ENOG502QUS9">
    <property type="taxonomic scope" value="Eukaryota"/>
</dbReference>
<reference evidence="3 4" key="1">
    <citation type="journal article" date="2013" name="Proc. Natl. Acad. Sci. U.S.A.">
        <title>Fine-scale variation in meiotic recombination in Mimulus inferred from population shotgun sequencing.</title>
        <authorList>
            <person name="Hellsten U."/>
            <person name="Wright K.M."/>
            <person name="Jenkins J."/>
            <person name="Shu S."/>
            <person name="Yuan Y."/>
            <person name="Wessler S.R."/>
            <person name="Schmutz J."/>
            <person name="Willis J.H."/>
            <person name="Rokhsar D.S."/>
        </authorList>
    </citation>
    <scope>NUCLEOTIDE SEQUENCE [LARGE SCALE GENOMIC DNA]</scope>
    <source>
        <strain evidence="4">cv. DUN x IM62</strain>
    </source>
</reference>
<dbReference type="Proteomes" id="UP000030748">
    <property type="component" value="Unassembled WGS sequence"/>
</dbReference>
<dbReference type="InterPro" id="IPR010341">
    <property type="entry name" value="DUF936_pln"/>
</dbReference>
<dbReference type="InterPro" id="IPR049172">
    <property type="entry name" value="DUF6857_pln"/>
</dbReference>
<accession>A0A022RP31</accession>
<protein>
    <recommendedName>
        <fullName evidence="2">DUF6857 domain-containing protein</fullName>
    </recommendedName>
</protein>
<organism evidence="3 4">
    <name type="scientific">Erythranthe guttata</name>
    <name type="common">Yellow monkey flower</name>
    <name type="synonym">Mimulus guttatus</name>
    <dbReference type="NCBI Taxonomy" id="4155"/>
    <lineage>
        <taxon>Eukaryota</taxon>
        <taxon>Viridiplantae</taxon>
        <taxon>Streptophyta</taxon>
        <taxon>Embryophyta</taxon>
        <taxon>Tracheophyta</taxon>
        <taxon>Spermatophyta</taxon>
        <taxon>Magnoliopsida</taxon>
        <taxon>eudicotyledons</taxon>
        <taxon>Gunneridae</taxon>
        <taxon>Pentapetalae</taxon>
        <taxon>asterids</taxon>
        <taxon>lamiids</taxon>
        <taxon>Lamiales</taxon>
        <taxon>Phrymaceae</taxon>
        <taxon>Erythranthe</taxon>
    </lineage>
</organism>
<evidence type="ECO:0000313" key="4">
    <source>
        <dbReference type="Proteomes" id="UP000030748"/>
    </source>
</evidence>
<dbReference type="PANTHER" id="PTHR31928:SF7">
    <property type="entry name" value="FACTOR 1-DELTA, PUTATIVE (DUF936)-RELATED"/>
    <property type="match status" value="1"/>
</dbReference>
<feature type="region of interest" description="Disordered" evidence="1">
    <location>
        <begin position="102"/>
        <end position="130"/>
    </location>
</feature>
<feature type="domain" description="DUF6857" evidence="2">
    <location>
        <begin position="1"/>
        <end position="222"/>
    </location>
</feature>